<dbReference type="Pfam" id="PF01261">
    <property type="entry name" value="AP_endonuc_2"/>
    <property type="match status" value="1"/>
</dbReference>
<dbReference type="SUPFAM" id="SSF51658">
    <property type="entry name" value="Xylose isomerase-like"/>
    <property type="match status" value="1"/>
</dbReference>
<feature type="domain" description="Xylose isomerase-like TIM barrel" evidence="1">
    <location>
        <begin position="58"/>
        <end position="300"/>
    </location>
</feature>
<dbReference type="PANTHER" id="PTHR12110">
    <property type="entry name" value="HYDROXYPYRUVATE ISOMERASE"/>
    <property type="match status" value="1"/>
</dbReference>
<dbReference type="PROSITE" id="PS51318">
    <property type="entry name" value="TAT"/>
    <property type="match status" value="1"/>
</dbReference>
<accession>A0A1H7ZCL7</accession>
<dbReference type="InterPro" id="IPR036237">
    <property type="entry name" value="Xyl_isomerase-like_sf"/>
</dbReference>
<keyword evidence="2" id="KW-0413">Isomerase</keyword>
<dbReference type="InterPro" id="IPR013022">
    <property type="entry name" value="Xyl_isomerase-like_TIM-brl"/>
</dbReference>
<evidence type="ECO:0000313" key="3">
    <source>
        <dbReference type="Proteomes" id="UP000198984"/>
    </source>
</evidence>
<dbReference type="InterPro" id="IPR006311">
    <property type="entry name" value="TAT_signal"/>
</dbReference>
<dbReference type="OrthoDB" id="9798407at2"/>
<dbReference type="STRING" id="573321.SAMN04488505_10518"/>
<dbReference type="AlphaFoldDB" id="A0A1H7ZCL7"/>
<dbReference type="PROSITE" id="PS51257">
    <property type="entry name" value="PROKAR_LIPOPROTEIN"/>
    <property type="match status" value="1"/>
</dbReference>
<dbReference type="PANTHER" id="PTHR12110:SF41">
    <property type="entry name" value="INOSOSE DEHYDRATASE"/>
    <property type="match status" value="1"/>
</dbReference>
<dbReference type="EMBL" id="FOBB01000005">
    <property type="protein sequence ID" value="SEM55247.1"/>
    <property type="molecule type" value="Genomic_DNA"/>
</dbReference>
<dbReference type="Proteomes" id="UP000198984">
    <property type="component" value="Unassembled WGS sequence"/>
</dbReference>
<dbReference type="InterPro" id="IPR050312">
    <property type="entry name" value="IolE/XylAMocC-like"/>
</dbReference>
<gene>
    <name evidence="2" type="ORF">SAMN04488505_10518</name>
</gene>
<organism evidence="2 3">
    <name type="scientific">Chitinophaga rupis</name>
    <dbReference type="NCBI Taxonomy" id="573321"/>
    <lineage>
        <taxon>Bacteria</taxon>
        <taxon>Pseudomonadati</taxon>
        <taxon>Bacteroidota</taxon>
        <taxon>Chitinophagia</taxon>
        <taxon>Chitinophagales</taxon>
        <taxon>Chitinophagaceae</taxon>
        <taxon>Chitinophaga</taxon>
    </lineage>
</organism>
<dbReference type="GO" id="GO:0016853">
    <property type="term" value="F:isomerase activity"/>
    <property type="evidence" value="ECO:0007669"/>
    <property type="project" value="UniProtKB-KW"/>
</dbReference>
<evidence type="ECO:0000259" key="1">
    <source>
        <dbReference type="Pfam" id="PF01261"/>
    </source>
</evidence>
<protein>
    <submittedName>
        <fullName evidence="2">Sugar phosphate isomerase/epimerase</fullName>
    </submittedName>
</protein>
<dbReference type="Gene3D" id="3.20.20.150">
    <property type="entry name" value="Divalent-metal-dependent TIM barrel enzymes"/>
    <property type="match status" value="1"/>
</dbReference>
<keyword evidence="3" id="KW-1185">Reference proteome</keyword>
<sequence>MNNSRRSFIQQVALMTAGLALPSSIFGCKPATEASGRKLGIQLYTLRDQLTKDVKDTIAKVAQAGYEQVETYFGYNGPGSTFWGLTTDQLKALLKEHNLTTPSGHYQLGDYLTLGNGKDEALKAQADLAAALGQEYFTIPVPPMALIAKYPVPADDYKFVAAQLNKAGELLKKSNMKVAYHNHFWEFRKLADGKSTAYDILLNETDPALVHFELDLFWAKKAGQDPVQLFEKAPGRFPMWHVKDMSKDAPQPVADTGTIDLSKIANDIKFAEVGTGTIDFKAIFAKAKTAGVQYFFVEQDQITIDPFVSIKQSADYVKKNLF</sequence>
<name>A0A1H7ZCL7_9BACT</name>
<dbReference type="RefSeq" id="WP_089915882.1">
    <property type="nucleotide sequence ID" value="NZ_FOBB01000005.1"/>
</dbReference>
<proteinExistence type="predicted"/>
<evidence type="ECO:0000313" key="2">
    <source>
        <dbReference type="EMBL" id="SEM55247.1"/>
    </source>
</evidence>
<reference evidence="2 3" key="1">
    <citation type="submission" date="2016-10" db="EMBL/GenBank/DDBJ databases">
        <authorList>
            <person name="de Groot N.N."/>
        </authorList>
    </citation>
    <scope>NUCLEOTIDE SEQUENCE [LARGE SCALE GENOMIC DNA]</scope>
    <source>
        <strain evidence="2 3">DSM 21039</strain>
    </source>
</reference>